<feature type="non-terminal residue" evidence="1">
    <location>
        <position position="1"/>
    </location>
</feature>
<dbReference type="AlphaFoldDB" id="A0A9P6ECR9"/>
<dbReference type="EMBL" id="MU157865">
    <property type="protein sequence ID" value="KAF9527051.1"/>
    <property type="molecule type" value="Genomic_DNA"/>
</dbReference>
<comment type="caution">
    <text evidence="1">The sequence shown here is derived from an EMBL/GenBank/DDBJ whole genome shotgun (WGS) entry which is preliminary data.</text>
</comment>
<sequence length="231" mass="25504">ILDSLKRVVAVLVAKAGGDGYDEATNEVFEMLKGLGAGASFSEKETRHLRGQFPAINVGISMGPGGTEPMRVSVKSHEAMMQRLLDNKSVQRLASHQDAAFKLWEPRLYAHYDNMMAKLLGRKPQLRKNFDRSIFSSMAFNFPPNVRTHKHRDVRNLPYGMCAIHALGSFKHKAGGHIILWELKLIIEFPPGAMVLIPSATVTHSNVPVAGGQERASITQYTGGSLFCYVD</sequence>
<proteinExistence type="predicted"/>
<organism evidence="1 2">
    <name type="scientific">Crepidotus variabilis</name>
    <dbReference type="NCBI Taxonomy" id="179855"/>
    <lineage>
        <taxon>Eukaryota</taxon>
        <taxon>Fungi</taxon>
        <taxon>Dikarya</taxon>
        <taxon>Basidiomycota</taxon>
        <taxon>Agaricomycotina</taxon>
        <taxon>Agaricomycetes</taxon>
        <taxon>Agaricomycetidae</taxon>
        <taxon>Agaricales</taxon>
        <taxon>Agaricineae</taxon>
        <taxon>Crepidotaceae</taxon>
        <taxon>Crepidotus</taxon>
    </lineage>
</organism>
<evidence type="ECO:0000313" key="1">
    <source>
        <dbReference type="EMBL" id="KAF9527051.1"/>
    </source>
</evidence>
<evidence type="ECO:0000313" key="2">
    <source>
        <dbReference type="Proteomes" id="UP000807306"/>
    </source>
</evidence>
<keyword evidence="2" id="KW-1185">Reference proteome</keyword>
<dbReference type="OrthoDB" id="3253621at2759"/>
<accession>A0A9P6ECR9</accession>
<protein>
    <submittedName>
        <fullName evidence="1">Uncharacterized protein</fullName>
    </submittedName>
</protein>
<name>A0A9P6ECR9_9AGAR</name>
<feature type="non-terminal residue" evidence="1">
    <location>
        <position position="231"/>
    </location>
</feature>
<dbReference type="Proteomes" id="UP000807306">
    <property type="component" value="Unassembled WGS sequence"/>
</dbReference>
<reference evidence="1" key="1">
    <citation type="submission" date="2020-11" db="EMBL/GenBank/DDBJ databases">
        <authorList>
            <consortium name="DOE Joint Genome Institute"/>
            <person name="Ahrendt S."/>
            <person name="Riley R."/>
            <person name="Andreopoulos W."/>
            <person name="Labutti K."/>
            <person name="Pangilinan J."/>
            <person name="Ruiz-Duenas F.J."/>
            <person name="Barrasa J.M."/>
            <person name="Sanchez-Garcia M."/>
            <person name="Camarero S."/>
            <person name="Miyauchi S."/>
            <person name="Serrano A."/>
            <person name="Linde D."/>
            <person name="Babiker R."/>
            <person name="Drula E."/>
            <person name="Ayuso-Fernandez I."/>
            <person name="Pacheco R."/>
            <person name="Padilla G."/>
            <person name="Ferreira P."/>
            <person name="Barriuso J."/>
            <person name="Kellner H."/>
            <person name="Castanera R."/>
            <person name="Alfaro M."/>
            <person name="Ramirez L."/>
            <person name="Pisabarro A.G."/>
            <person name="Kuo A."/>
            <person name="Tritt A."/>
            <person name="Lipzen A."/>
            <person name="He G."/>
            <person name="Yan M."/>
            <person name="Ng V."/>
            <person name="Cullen D."/>
            <person name="Martin F."/>
            <person name="Rosso M.-N."/>
            <person name="Henrissat B."/>
            <person name="Hibbett D."/>
            <person name="Martinez A.T."/>
            <person name="Grigoriev I.V."/>
        </authorList>
    </citation>
    <scope>NUCLEOTIDE SEQUENCE</scope>
    <source>
        <strain evidence="1">CBS 506.95</strain>
    </source>
</reference>
<gene>
    <name evidence="1" type="ORF">CPB83DRAFT_753067</name>
</gene>
<dbReference type="Gene3D" id="3.60.130.30">
    <property type="match status" value="1"/>
</dbReference>